<dbReference type="InterPro" id="IPR005111">
    <property type="entry name" value="MoeA_C_domain_IV"/>
</dbReference>
<evidence type="ECO:0000313" key="15">
    <source>
        <dbReference type="EMBL" id="SDE87501.1"/>
    </source>
</evidence>
<dbReference type="Gene3D" id="2.170.190.11">
    <property type="entry name" value="Molybdopterin biosynthesis moea protein, domain 3"/>
    <property type="match status" value="1"/>
</dbReference>
<reference evidence="15 16" key="1">
    <citation type="submission" date="2016-10" db="EMBL/GenBank/DDBJ databases">
        <authorList>
            <person name="de Groot N.N."/>
        </authorList>
    </citation>
    <scope>NUCLEOTIDE SEQUENCE [LARGE SCALE GENOMIC DNA]</scope>
    <source>
        <strain evidence="15 16">DSM 28129</strain>
    </source>
</reference>
<dbReference type="PANTHER" id="PTHR10192">
    <property type="entry name" value="MOLYBDOPTERIN BIOSYNTHESIS PROTEIN"/>
    <property type="match status" value="1"/>
</dbReference>
<keyword evidence="10 13" id="KW-0460">Magnesium</keyword>
<dbReference type="NCBIfam" id="NF045515">
    <property type="entry name" value="Glp_gephyrin"/>
    <property type="match status" value="1"/>
</dbReference>
<dbReference type="Gene3D" id="2.40.340.10">
    <property type="entry name" value="MoeA, C-terminal, domain IV"/>
    <property type="match status" value="1"/>
</dbReference>
<dbReference type="GO" id="GO:0061599">
    <property type="term" value="F:molybdopterin molybdotransferase activity"/>
    <property type="evidence" value="ECO:0007669"/>
    <property type="project" value="UniProtKB-UniRule"/>
</dbReference>
<dbReference type="Proteomes" id="UP000198972">
    <property type="component" value="Unassembled WGS sequence"/>
</dbReference>
<dbReference type="GO" id="GO:0006777">
    <property type="term" value="P:Mo-molybdopterin cofactor biosynthetic process"/>
    <property type="evidence" value="ECO:0007669"/>
    <property type="project" value="UniProtKB-UniRule"/>
</dbReference>
<dbReference type="AlphaFoldDB" id="A0A1G7GHC5"/>
<comment type="function">
    <text evidence="2 13">Catalyzes the insertion of molybdate into adenylated molybdopterin with the concomitant release of AMP.</text>
</comment>
<evidence type="ECO:0000313" key="16">
    <source>
        <dbReference type="Proteomes" id="UP000198972"/>
    </source>
</evidence>
<dbReference type="FunFam" id="2.170.190.11:FF:000001">
    <property type="entry name" value="Molybdopterin molybdenumtransferase"/>
    <property type="match status" value="1"/>
</dbReference>
<dbReference type="SMART" id="SM00852">
    <property type="entry name" value="MoCF_biosynth"/>
    <property type="match status" value="1"/>
</dbReference>
<gene>
    <name evidence="15" type="ORF">SAMN04488542_10353</name>
</gene>
<dbReference type="PANTHER" id="PTHR10192:SF5">
    <property type="entry name" value="GEPHYRIN"/>
    <property type="match status" value="1"/>
</dbReference>
<evidence type="ECO:0000256" key="6">
    <source>
        <dbReference type="ARBA" id="ARBA00021108"/>
    </source>
</evidence>
<dbReference type="NCBIfam" id="TIGR00177">
    <property type="entry name" value="molyb_syn"/>
    <property type="match status" value="1"/>
</dbReference>
<dbReference type="EMBL" id="FNBG01000003">
    <property type="protein sequence ID" value="SDE87501.1"/>
    <property type="molecule type" value="Genomic_DNA"/>
</dbReference>
<dbReference type="InterPro" id="IPR038987">
    <property type="entry name" value="MoeA-like"/>
</dbReference>
<keyword evidence="7 13" id="KW-0500">Molybdenum</keyword>
<comment type="catalytic activity">
    <reaction evidence="12">
        <text>adenylyl-molybdopterin + molybdate = Mo-molybdopterin + AMP + H(+)</text>
        <dbReference type="Rhea" id="RHEA:35047"/>
        <dbReference type="ChEBI" id="CHEBI:15378"/>
        <dbReference type="ChEBI" id="CHEBI:36264"/>
        <dbReference type="ChEBI" id="CHEBI:62727"/>
        <dbReference type="ChEBI" id="CHEBI:71302"/>
        <dbReference type="ChEBI" id="CHEBI:456215"/>
        <dbReference type="EC" id="2.10.1.1"/>
    </reaction>
</comment>
<keyword evidence="9 13" id="KW-0479">Metal-binding</keyword>
<dbReference type="SUPFAM" id="SSF63867">
    <property type="entry name" value="MoeA C-terminal domain-like"/>
    <property type="match status" value="1"/>
</dbReference>
<dbReference type="InterPro" id="IPR036425">
    <property type="entry name" value="MoaB/Mog-like_dom_sf"/>
</dbReference>
<protein>
    <recommendedName>
        <fullName evidence="6 13">Molybdopterin molybdenumtransferase</fullName>
        <ecNumber evidence="5 13">2.10.1.1</ecNumber>
    </recommendedName>
</protein>
<keyword evidence="16" id="KW-1185">Reference proteome</keyword>
<evidence type="ECO:0000256" key="5">
    <source>
        <dbReference type="ARBA" id="ARBA00013269"/>
    </source>
</evidence>
<name>A0A1G7GHC5_9BACL</name>
<evidence type="ECO:0000256" key="13">
    <source>
        <dbReference type="RuleBase" id="RU365090"/>
    </source>
</evidence>
<dbReference type="InterPro" id="IPR036688">
    <property type="entry name" value="MoeA_C_domain_IV_sf"/>
</dbReference>
<dbReference type="CDD" id="cd00887">
    <property type="entry name" value="MoeA"/>
    <property type="match status" value="1"/>
</dbReference>
<comment type="pathway">
    <text evidence="3 13">Cofactor biosynthesis; molybdopterin biosynthesis.</text>
</comment>
<dbReference type="RefSeq" id="WP_091227004.1">
    <property type="nucleotide sequence ID" value="NZ_FNBG01000003.1"/>
</dbReference>
<dbReference type="Pfam" id="PF03453">
    <property type="entry name" value="MoeA_N"/>
    <property type="match status" value="1"/>
</dbReference>
<evidence type="ECO:0000256" key="11">
    <source>
        <dbReference type="ARBA" id="ARBA00023150"/>
    </source>
</evidence>
<evidence type="ECO:0000256" key="9">
    <source>
        <dbReference type="ARBA" id="ARBA00022723"/>
    </source>
</evidence>
<evidence type="ECO:0000256" key="2">
    <source>
        <dbReference type="ARBA" id="ARBA00002901"/>
    </source>
</evidence>
<comment type="cofactor">
    <cofactor evidence="1 13">
        <name>Mg(2+)</name>
        <dbReference type="ChEBI" id="CHEBI:18420"/>
    </cofactor>
</comment>
<evidence type="ECO:0000256" key="1">
    <source>
        <dbReference type="ARBA" id="ARBA00001946"/>
    </source>
</evidence>
<evidence type="ECO:0000256" key="10">
    <source>
        <dbReference type="ARBA" id="ARBA00022842"/>
    </source>
</evidence>
<organism evidence="15 16">
    <name type="scientific">Fontibacillus panacisegetis</name>
    <dbReference type="NCBI Taxonomy" id="670482"/>
    <lineage>
        <taxon>Bacteria</taxon>
        <taxon>Bacillati</taxon>
        <taxon>Bacillota</taxon>
        <taxon>Bacilli</taxon>
        <taxon>Bacillales</taxon>
        <taxon>Paenibacillaceae</taxon>
        <taxon>Fontibacillus</taxon>
    </lineage>
</organism>
<dbReference type="GO" id="GO:0005829">
    <property type="term" value="C:cytosol"/>
    <property type="evidence" value="ECO:0007669"/>
    <property type="project" value="TreeGrafter"/>
</dbReference>
<dbReference type="Gene3D" id="3.40.980.10">
    <property type="entry name" value="MoaB/Mog-like domain"/>
    <property type="match status" value="1"/>
</dbReference>
<dbReference type="Gene3D" id="3.90.105.10">
    <property type="entry name" value="Molybdopterin biosynthesis moea protein, domain 2"/>
    <property type="match status" value="1"/>
</dbReference>
<keyword evidence="11 13" id="KW-0501">Molybdenum cofactor biosynthesis</keyword>
<evidence type="ECO:0000256" key="4">
    <source>
        <dbReference type="ARBA" id="ARBA00010763"/>
    </source>
</evidence>
<dbReference type="SUPFAM" id="SSF53218">
    <property type="entry name" value="Molybdenum cofactor biosynthesis proteins"/>
    <property type="match status" value="1"/>
</dbReference>
<dbReference type="FunFam" id="3.40.980.10:FF:000004">
    <property type="entry name" value="Molybdopterin molybdenumtransferase"/>
    <property type="match status" value="1"/>
</dbReference>
<dbReference type="GO" id="GO:0046872">
    <property type="term" value="F:metal ion binding"/>
    <property type="evidence" value="ECO:0007669"/>
    <property type="project" value="UniProtKB-UniRule"/>
</dbReference>
<feature type="domain" description="MoaB/Mog" evidence="14">
    <location>
        <begin position="207"/>
        <end position="345"/>
    </location>
</feature>
<dbReference type="InterPro" id="IPR001453">
    <property type="entry name" value="MoaB/Mog_dom"/>
</dbReference>
<dbReference type="Pfam" id="PF00994">
    <property type="entry name" value="MoCF_biosynth"/>
    <property type="match status" value="1"/>
</dbReference>
<sequence length="434" mass="46921">MSNLAGSEAGGKAEKFRRQAIEVSAAQASILPYARLLDCERVLLAEAQGRTLAENITAPHPYPHFRRSGMDGFAIISTDTKGCSSEQPVELEVVDEIPCGSLPNVKLVSGTAARIMTGAKVPDEADAVIMFEMTKEIHKKDANHQKKKYIEIRREIEVGKNLTPVGLELALGDLILEKGRHIGTGEISVLATFGIHQVPVVRRPRVAVFSTGSELLSVEEPLQDGKIRNSNTYMLANQIREAGGEPYILHAIEDNLELARSKVAAAFAQHDIVVTTGGASVGDFDIMADLVTGNDVQMLFNKVQMRPGSVTTAAVKDGKLLFALSGNPGACFVGFELFVRPAIQKMLGSSQLFLPEFSASLGKAYSKVNSFTRFVRGRLDYSDGRVMVYPAQLDESSVMITIKDSDVLIVIPPTTTGVHAGEMVKVLKLPRGTT</sequence>
<evidence type="ECO:0000256" key="7">
    <source>
        <dbReference type="ARBA" id="ARBA00022505"/>
    </source>
</evidence>
<comment type="similarity">
    <text evidence="4 13">Belongs to the MoeA family.</text>
</comment>
<evidence type="ECO:0000259" key="14">
    <source>
        <dbReference type="SMART" id="SM00852"/>
    </source>
</evidence>
<evidence type="ECO:0000256" key="12">
    <source>
        <dbReference type="ARBA" id="ARBA00047317"/>
    </source>
</evidence>
<keyword evidence="8 13" id="KW-0808">Transferase</keyword>
<dbReference type="STRING" id="670482.SAMN04488542_10353"/>
<dbReference type="SUPFAM" id="SSF63882">
    <property type="entry name" value="MoeA N-terminal region -like"/>
    <property type="match status" value="1"/>
</dbReference>
<dbReference type="InterPro" id="IPR005110">
    <property type="entry name" value="MoeA_linker/N"/>
</dbReference>
<evidence type="ECO:0000256" key="8">
    <source>
        <dbReference type="ARBA" id="ARBA00022679"/>
    </source>
</evidence>
<dbReference type="InterPro" id="IPR036135">
    <property type="entry name" value="MoeA_linker/N_sf"/>
</dbReference>
<dbReference type="OrthoDB" id="9804758at2"/>
<dbReference type="Pfam" id="PF03454">
    <property type="entry name" value="MoeA_C"/>
    <property type="match status" value="1"/>
</dbReference>
<proteinExistence type="inferred from homology"/>
<dbReference type="UniPathway" id="UPA00344"/>
<evidence type="ECO:0000256" key="3">
    <source>
        <dbReference type="ARBA" id="ARBA00005046"/>
    </source>
</evidence>
<dbReference type="EC" id="2.10.1.1" evidence="5 13"/>
<accession>A0A1G7GHC5</accession>